<protein>
    <submittedName>
        <fullName evidence="1">Uncharacterized protein</fullName>
    </submittedName>
</protein>
<name>A0A8T2U1G2_CERRI</name>
<accession>A0A8T2U1G2</accession>
<evidence type="ECO:0000313" key="2">
    <source>
        <dbReference type="Proteomes" id="UP000825935"/>
    </source>
</evidence>
<dbReference type="Proteomes" id="UP000825935">
    <property type="component" value="Chromosome 10"/>
</dbReference>
<dbReference type="AlphaFoldDB" id="A0A8T2U1G2"/>
<evidence type="ECO:0000313" key="1">
    <source>
        <dbReference type="EMBL" id="KAH7427643.1"/>
    </source>
</evidence>
<sequence length="47" mass="4589">MQSLNAPAPISSATAAAISTALASSLLAPAYATTSSQRPPTSIKTAT</sequence>
<dbReference type="EMBL" id="CM035415">
    <property type="protein sequence ID" value="KAH7427643.1"/>
    <property type="molecule type" value="Genomic_DNA"/>
</dbReference>
<organism evidence="1 2">
    <name type="scientific">Ceratopteris richardii</name>
    <name type="common">Triangle waterfern</name>
    <dbReference type="NCBI Taxonomy" id="49495"/>
    <lineage>
        <taxon>Eukaryota</taxon>
        <taxon>Viridiplantae</taxon>
        <taxon>Streptophyta</taxon>
        <taxon>Embryophyta</taxon>
        <taxon>Tracheophyta</taxon>
        <taxon>Polypodiopsida</taxon>
        <taxon>Polypodiidae</taxon>
        <taxon>Polypodiales</taxon>
        <taxon>Pteridineae</taxon>
        <taxon>Pteridaceae</taxon>
        <taxon>Parkerioideae</taxon>
        <taxon>Ceratopteris</taxon>
    </lineage>
</organism>
<reference evidence="1" key="1">
    <citation type="submission" date="2021-08" db="EMBL/GenBank/DDBJ databases">
        <title>WGS assembly of Ceratopteris richardii.</title>
        <authorList>
            <person name="Marchant D.B."/>
            <person name="Chen G."/>
            <person name="Jenkins J."/>
            <person name="Shu S."/>
            <person name="Leebens-Mack J."/>
            <person name="Grimwood J."/>
            <person name="Schmutz J."/>
            <person name="Soltis P."/>
            <person name="Soltis D."/>
            <person name="Chen Z.-H."/>
        </authorList>
    </citation>
    <scope>NUCLEOTIDE SEQUENCE</scope>
    <source>
        <strain evidence="1">Whitten #5841</strain>
        <tissue evidence="1">Leaf</tissue>
    </source>
</reference>
<gene>
    <name evidence="1" type="ORF">KP509_10G053200</name>
</gene>
<comment type="caution">
    <text evidence="1">The sequence shown here is derived from an EMBL/GenBank/DDBJ whole genome shotgun (WGS) entry which is preliminary data.</text>
</comment>
<proteinExistence type="predicted"/>
<keyword evidence="2" id="KW-1185">Reference proteome</keyword>